<dbReference type="SUPFAM" id="SSF142921">
    <property type="entry name" value="WGR domain-like"/>
    <property type="match status" value="1"/>
</dbReference>
<dbReference type="Gene3D" id="2.20.140.10">
    <property type="entry name" value="WGR domain"/>
    <property type="match status" value="1"/>
</dbReference>
<dbReference type="InterPro" id="IPR008893">
    <property type="entry name" value="WGR_domain"/>
</dbReference>
<proteinExistence type="predicted"/>
<name>A0A6J5S7J5_9CAUD</name>
<evidence type="ECO:0000259" key="1">
    <source>
        <dbReference type="Pfam" id="PF05406"/>
    </source>
</evidence>
<evidence type="ECO:0000313" key="4">
    <source>
        <dbReference type="EMBL" id="CAB4204445.1"/>
    </source>
</evidence>
<dbReference type="EMBL" id="LR797086">
    <property type="protein sequence ID" value="CAB4186305.1"/>
    <property type="molecule type" value="Genomic_DNA"/>
</dbReference>
<sequence length="119" mass="13285">MPIIDQIDLHYNRDNSDKVYHVAVEQVGNTSEFRVLAAYGRRGARLNHCIKSSTSSYRFADHAARTLANQKRAKGYHDDPGVSGRVFGATDRNSVTFRNGNIASVSLRNIFCQEDPPDS</sequence>
<organism evidence="4">
    <name type="scientific">uncultured Caudovirales phage</name>
    <dbReference type="NCBI Taxonomy" id="2100421"/>
    <lineage>
        <taxon>Viruses</taxon>
        <taxon>Duplodnaviria</taxon>
        <taxon>Heunggongvirae</taxon>
        <taxon>Uroviricota</taxon>
        <taxon>Caudoviricetes</taxon>
        <taxon>Peduoviridae</taxon>
        <taxon>Maltschvirus</taxon>
        <taxon>Maltschvirus maltsch</taxon>
    </lineage>
</organism>
<feature type="domain" description="WGR" evidence="1">
    <location>
        <begin position="14"/>
        <end position="79"/>
    </location>
</feature>
<evidence type="ECO:0000313" key="2">
    <source>
        <dbReference type="EMBL" id="CAB4174436.1"/>
    </source>
</evidence>
<gene>
    <name evidence="3" type="ORF">UFOVP1138_68</name>
    <name evidence="4" type="ORF">UFOVP1394_65</name>
    <name evidence="2" type="ORF">UFOVP975_52</name>
</gene>
<reference evidence="4" key="1">
    <citation type="submission" date="2020-05" db="EMBL/GenBank/DDBJ databases">
        <authorList>
            <person name="Chiriac C."/>
            <person name="Salcher M."/>
            <person name="Ghai R."/>
            <person name="Kavagutti S V."/>
        </authorList>
    </citation>
    <scope>NUCLEOTIDE SEQUENCE</scope>
</reference>
<dbReference type="EMBL" id="LR797345">
    <property type="protein sequence ID" value="CAB4204445.1"/>
    <property type="molecule type" value="Genomic_DNA"/>
</dbReference>
<protein>
    <submittedName>
        <fullName evidence="4">WGR domain containing protein</fullName>
    </submittedName>
</protein>
<dbReference type="Pfam" id="PF05406">
    <property type="entry name" value="WGR"/>
    <property type="match status" value="1"/>
</dbReference>
<accession>A0A6J5S7J5</accession>
<evidence type="ECO:0000313" key="3">
    <source>
        <dbReference type="EMBL" id="CAB4186305.1"/>
    </source>
</evidence>
<dbReference type="EMBL" id="LR796921">
    <property type="protein sequence ID" value="CAB4174436.1"/>
    <property type="molecule type" value="Genomic_DNA"/>
</dbReference>
<dbReference type="InterPro" id="IPR036930">
    <property type="entry name" value="WGR_dom_sf"/>
</dbReference>